<evidence type="ECO:0000313" key="9">
    <source>
        <dbReference type="Proteomes" id="UP000537326"/>
    </source>
</evidence>
<dbReference type="InterPro" id="IPR013805">
    <property type="entry name" value="GrpE_CC"/>
</dbReference>
<reference evidence="8 9" key="1">
    <citation type="submission" date="2020-07" db="EMBL/GenBank/DDBJ databases">
        <title>Sequencing the genomes of 1000 actinobacteria strains.</title>
        <authorList>
            <person name="Klenk H.-P."/>
        </authorList>
    </citation>
    <scope>NUCLEOTIDE SEQUENCE [LARGE SCALE GENOMIC DNA]</scope>
    <source>
        <strain evidence="8 9">DSM 18248</strain>
    </source>
</reference>
<dbReference type="CDD" id="cd00446">
    <property type="entry name" value="GrpE"/>
    <property type="match status" value="1"/>
</dbReference>
<feature type="compositionally biased region" description="Low complexity" evidence="7">
    <location>
        <begin position="37"/>
        <end position="54"/>
    </location>
</feature>
<dbReference type="InterPro" id="IPR000740">
    <property type="entry name" value="GrpE"/>
</dbReference>
<comment type="similarity">
    <text evidence="1 3 5">Belongs to the GrpE family.</text>
</comment>
<organism evidence="8 9">
    <name type="scientific">Nocardioides marinus</name>
    <dbReference type="NCBI Taxonomy" id="374514"/>
    <lineage>
        <taxon>Bacteria</taxon>
        <taxon>Bacillati</taxon>
        <taxon>Actinomycetota</taxon>
        <taxon>Actinomycetes</taxon>
        <taxon>Propionibacteriales</taxon>
        <taxon>Nocardioidaceae</taxon>
        <taxon>Nocardioides</taxon>
    </lineage>
</organism>
<dbReference type="PANTHER" id="PTHR21237">
    <property type="entry name" value="GRPE PROTEIN"/>
    <property type="match status" value="1"/>
</dbReference>
<comment type="subcellular location">
    <subcellularLocation>
        <location evidence="3">Cytoplasm</location>
    </subcellularLocation>
</comment>
<feature type="region of interest" description="Disordered" evidence="7">
    <location>
        <begin position="1"/>
        <end position="79"/>
    </location>
</feature>
<dbReference type="GO" id="GO:0051082">
    <property type="term" value="F:unfolded protein binding"/>
    <property type="evidence" value="ECO:0007669"/>
    <property type="project" value="TreeGrafter"/>
</dbReference>
<evidence type="ECO:0000256" key="4">
    <source>
        <dbReference type="RuleBase" id="RU000639"/>
    </source>
</evidence>
<dbReference type="Proteomes" id="UP000537326">
    <property type="component" value="Unassembled WGS sequence"/>
</dbReference>
<evidence type="ECO:0000256" key="7">
    <source>
        <dbReference type="SAM" id="MobiDB-lite"/>
    </source>
</evidence>
<proteinExistence type="inferred from homology"/>
<evidence type="ECO:0000256" key="6">
    <source>
        <dbReference type="SAM" id="Coils"/>
    </source>
</evidence>
<dbReference type="SUPFAM" id="SSF58014">
    <property type="entry name" value="Coiled-coil domain of nucleotide exchange factor GrpE"/>
    <property type="match status" value="1"/>
</dbReference>
<name>A0A7Z0C622_9ACTN</name>
<evidence type="ECO:0000256" key="2">
    <source>
        <dbReference type="ARBA" id="ARBA00023186"/>
    </source>
</evidence>
<keyword evidence="6" id="KW-0175">Coiled coil</keyword>
<dbReference type="AlphaFoldDB" id="A0A7Z0C622"/>
<evidence type="ECO:0000313" key="8">
    <source>
        <dbReference type="EMBL" id="NYI11739.1"/>
    </source>
</evidence>
<dbReference type="GO" id="GO:0005737">
    <property type="term" value="C:cytoplasm"/>
    <property type="evidence" value="ECO:0007669"/>
    <property type="project" value="UniProtKB-SubCell"/>
</dbReference>
<evidence type="ECO:0000256" key="5">
    <source>
        <dbReference type="RuleBase" id="RU004478"/>
    </source>
</evidence>
<keyword evidence="9" id="KW-1185">Reference proteome</keyword>
<comment type="function">
    <text evidence="3 4">Participates actively in the response to hyperosmotic and heat shock by preventing the aggregation of stress-denatured proteins, in association with DnaK and GrpE. It is the nucleotide exchange factor for DnaK and may function as a thermosensor. Unfolded proteins bind initially to DnaJ; upon interaction with the DnaJ-bound protein, DnaK hydrolyzes its bound ATP, resulting in the formation of a stable complex. GrpE releases ADP from DnaK; ATP binding to DnaK triggers the release of the substrate protein, thus completing the reaction cycle. Several rounds of ATP-dependent interactions between DnaJ, DnaK and GrpE are required for fully efficient folding.</text>
</comment>
<sequence>MTQPDHEGTTDRGSQHAAPGSGSFGEEAATMTENTEVEAGAEGGDPAAEPTPAEQQDAGPAEQQAGATGDAADDGGALDVDPLQAAHDEVATLKAELAERTLDLQRLQAEFVNYKRRVDRDRDLLKENATYAALAPIVEVLDTIDRAREHEEVAGGFKSVVDQLERTVANAGLVRFGAPGDAFDPTLHEALSHIGEDPDVEVTTCKVIAKAGYRIGERVVRAAQVLVVDPAGS</sequence>
<dbReference type="HAMAP" id="MF_01151">
    <property type="entry name" value="GrpE"/>
    <property type="match status" value="1"/>
</dbReference>
<dbReference type="RefSeq" id="WP_343045713.1">
    <property type="nucleotide sequence ID" value="NZ_BAAAPP010000013.1"/>
</dbReference>
<dbReference type="EMBL" id="JACBZI010000001">
    <property type="protein sequence ID" value="NYI11739.1"/>
    <property type="molecule type" value="Genomic_DNA"/>
</dbReference>
<evidence type="ECO:0000256" key="3">
    <source>
        <dbReference type="HAMAP-Rule" id="MF_01151"/>
    </source>
</evidence>
<comment type="subunit">
    <text evidence="3">Homodimer.</text>
</comment>
<dbReference type="GO" id="GO:0006457">
    <property type="term" value="P:protein folding"/>
    <property type="evidence" value="ECO:0007669"/>
    <property type="project" value="InterPro"/>
</dbReference>
<dbReference type="GO" id="GO:0000774">
    <property type="term" value="F:adenyl-nucleotide exchange factor activity"/>
    <property type="evidence" value="ECO:0007669"/>
    <property type="project" value="InterPro"/>
</dbReference>
<keyword evidence="3" id="KW-0963">Cytoplasm</keyword>
<feature type="coiled-coil region" evidence="6">
    <location>
        <begin position="90"/>
        <end position="124"/>
    </location>
</feature>
<dbReference type="SUPFAM" id="SSF51064">
    <property type="entry name" value="Head domain of nucleotide exchange factor GrpE"/>
    <property type="match status" value="1"/>
</dbReference>
<dbReference type="GO" id="GO:0042803">
    <property type="term" value="F:protein homodimerization activity"/>
    <property type="evidence" value="ECO:0007669"/>
    <property type="project" value="InterPro"/>
</dbReference>
<dbReference type="Gene3D" id="2.30.22.10">
    <property type="entry name" value="Head domain of nucleotide exchange factor GrpE"/>
    <property type="match status" value="1"/>
</dbReference>
<dbReference type="InterPro" id="IPR009012">
    <property type="entry name" value="GrpE_head"/>
</dbReference>
<keyword evidence="3 4" id="KW-0346">Stress response</keyword>
<gene>
    <name evidence="3" type="primary">grpE</name>
    <name evidence="8" type="ORF">BKA05_003254</name>
</gene>
<dbReference type="Pfam" id="PF01025">
    <property type="entry name" value="GrpE"/>
    <property type="match status" value="1"/>
</dbReference>
<evidence type="ECO:0000256" key="1">
    <source>
        <dbReference type="ARBA" id="ARBA00009054"/>
    </source>
</evidence>
<protein>
    <recommendedName>
        <fullName evidence="3 4">Protein GrpE</fullName>
    </recommendedName>
    <alternativeName>
        <fullName evidence="3">HSP-70 cofactor</fullName>
    </alternativeName>
</protein>
<accession>A0A7Z0C622</accession>
<feature type="compositionally biased region" description="Basic and acidic residues" evidence="7">
    <location>
        <begin position="1"/>
        <end position="14"/>
    </location>
</feature>
<keyword evidence="2 3" id="KW-0143">Chaperone</keyword>
<dbReference type="GO" id="GO:0051087">
    <property type="term" value="F:protein-folding chaperone binding"/>
    <property type="evidence" value="ECO:0007669"/>
    <property type="project" value="InterPro"/>
</dbReference>
<dbReference type="Gene3D" id="3.90.20.20">
    <property type="match status" value="1"/>
</dbReference>
<dbReference type="PANTHER" id="PTHR21237:SF23">
    <property type="entry name" value="GRPE PROTEIN HOMOLOG, MITOCHONDRIAL"/>
    <property type="match status" value="1"/>
</dbReference>
<dbReference type="PRINTS" id="PR00773">
    <property type="entry name" value="GRPEPROTEIN"/>
</dbReference>
<comment type="caution">
    <text evidence="8">The sequence shown here is derived from an EMBL/GenBank/DDBJ whole genome shotgun (WGS) entry which is preliminary data.</text>
</comment>
<dbReference type="PROSITE" id="PS01071">
    <property type="entry name" value="GRPE"/>
    <property type="match status" value="1"/>
</dbReference>
<feature type="compositionally biased region" description="Low complexity" evidence="7">
    <location>
        <begin position="65"/>
        <end position="79"/>
    </location>
</feature>